<dbReference type="SUPFAM" id="SSF53850">
    <property type="entry name" value="Periplasmic binding protein-like II"/>
    <property type="match status" value="1"/>
</dbReference>
<dbReference type="InterPro" id="IPR001638">
    <property type="entry name" value="Solute-binding_3/MltF_N"/>
</dbReference>
<feature type="chain" id="PRO_5041396518" evidence="1">
    <location>
        <begin position="17"/>
        <end position="258"/>
    </location>
</feature>
<proteinExistence type="predicted"/>
<feature type="signal peptide" evidence="1">
    <location>
        <begin position="1"/>
        <end position="16"/>
    </location>
</feature>
<dbReference type="RefSeq" id="WP_058076109.1">
    <property type="nucleotide sequence ID" value="NZ_DALYPK010000001.1"/>
</dbReference>
<sequence length="258" mass="28397">MPTLFAALLFSAPCLAGSAADERPTLTVGFSEFPPAIYSDAQGQAQGRVVEVTRRVLQQAGYKASFRALPSARLYAGLMDGSIDLWPGAAGKPELAAHTLETRHALSRIDLNLYHRRDTPAPSLANALAGLTGRGVILIGGYDYWPRINRILNDPQREIRLHHTASHLSGLRMLEHQRGDFLLGYEMPVEHARQQLDMEPLPSITIKRVPVRFIISRYAPGSETLRDALDQAYEELMVAIPGWPLRGDTEAQPAAASR</sequence>
<organism evidence="3 4">
    <name type="scientific">Stutzerimonas nitrititolerans</name>
    <dbReference type="NCBI Taxonomy" id="2482751"/>
    <lineage>
        <taxon>Bacteria</taxon>
        <taxon>Pseudomonadati</taxon>
        <taxon>Pseudomonadota</taxon>
        <taxon>Gammaproteobacteria</taxon>
        <taxon>Pseudomonadales</taxon>
        <taxon>Pseudomonadaceae</taxon>
        <taxon>Stutzerimonas</taxon>
    </lineage>
</organism>
<accession>A0AA41WMI5</accession>
<protein>
    <submittedName>
        <fullName evidence="3">Transporter substrate-binding domain-containing protein</fullName>
    </submittedName>
</protein>
<dbReference type="Pfam" id="PF00497">
    <property type="entry name" value="SBP_bac_3"/>
    <property type="match status" value="1"/>
</dbReference>
<dbReference type="GeneID" id="84608669"/>
<dbReference type="EMBL" id="JAMYBS010000010">
    <property type="protein sequence ID" value="MCO7545258.1"/>
    <property type="molecule type" value="Genomic_DNA"/>
</dbReference>
<evidence type="ECO:0000313" key="4">
    <source>
        <dbReference type="Proteomes" id="UP001165292"/>
    </source>
</evidence>
<evidence type="ECO:0000313" key="3">
    <source>
        <dbReference type="EMBL" id="MCO7545258.1"/>
    </source>
</evidence>
<dbReference type="Gene3D" id="3.40.190.10">
    <property type="entry name" value="Periplasmic binding protein-like II"/>
    <property type="match status" value="2"/>
</dbReference>
<evidence type="ECO:0000256" key="1">
    <source>
        <dbReference type="SAM" id="SignalP"/>
    </source>
</evidence>
<name>A0AA41WMI5_9GAMM</name>
<feature type="domain" description="Solute-binding protein family 3/N-terminal" evidence="2">
    <location>
        <begin position="26"/>
        <end position="237"/>
    </location>
</feature>
<reference evidence="3" key="1">
    <citation type="submission" date="2022-06" db="EMBL/GenBank/DDBJ databases">
        <title>Detection of beta-lactamases in bacteria of animal origin.</title>
        <authorList>
            <person name="Mlynarcik P."/>
            <person name="Zdarska V."/>
            <person name="Chudobova H."/>
            <person name="Prochazkova P."/>
            <person name="Hricova K."/>
            <person name="Mezerova K."/>
            <person name="Bardon J."/>
            <person name="Dolejska M."/>
            <person name="Sukkar I."/>
            <person name="Kolar M."/>
        </authorList>
    </citation>
    <scope>NUCLEOTIDE SEQUENCE</scope>
    <source>
        <strain evidence="3">S 300-3</strain>
    </source>
</reference>
<keyword evidence="1" id="KW-0732">Signal</keyword>
<dbReference type="AlphaFoldDB" id="A0AA41WMI5"/>
<evidence type="ECO:0000259" key="2">
    <source>
        <dbReference type="Pfam" id="PF00497"/>
    </source>
</evidence>
<dbReference type="Proteomes" id="UP001165292">
    <property type="component" value="Unassembled WGS sequence"/>
</dbReference>
<gene>
    <name evidence="3" type="ORF">NJF43_10905</name>
</gene>
<comment type="caution">
    <text evidence="3">The sequence shown here is derived from an EMBL/GenBank/DDBJ whole genome shotgun (WGS) entry which is preliminary data.</text>
</comment>